<sequence length="132" mass="15337">MEKKIIRLTPDQLGYKDRGKMKWLGLMLSDHTELLSKMEKKEQLKDVTAKPKQSLLEISEILGQAYHTGNPVLIQANILQNGAYFKDVPCMVSGTFEDRIYLLLKNGRLVDTTLEDIRHIEFMNPMDWQEKE</sequence>
<accession>A0A9D2G1L5</accession>
<organism evidence="1 2">
    <name type="scientific">Candidatus Atopostipes pullistercoris</name>
    <dbReference type="NCBI Taxonomy" id="2838467"/>
    <lineage>
        <taxon>Bacteria</taxon>
        <taxon>Bacillati</taxon>
        <taxon>Bacillota</taxon>
        <taxon>Bacilli</taxon>
        <taxon>Lactobacillales</taxon>
        <taxon>Carnobacteriaceae</taxon>
        <taxon>Atopostipes</taxon>
    </lineage>
</organism>
<proteinExistence type="predicted"/>
<evidence type="ECO:0000313" key="1">
    <source>
        <dbReference type="EMBL" id="HIZ70636.1"/>
    </source>
</evidence>
<evidence type="ECO:0008006" key="3">
    <source>
        <dbReference type="Google" id="ProtNLM"/>
    </source>
</evidence>
<dbReference type="Proteomes" id="UP000824106">
    <property type="component" value="Unassembled WGS sequence"/>
</dbReference>
<gene>
    <name evidence="1" type="ORF">H9808_02580</name>
</gene>
<protein>
    <recommendedName>
        <fullName evidence="3">YolD-like protein</fullName>
    </recommendedName>
</protein>
<reference evidence="1" key="2">
    <citation type="submission" date="2021-04" db="EMBL/GenBank/DDBJ databases">
        <authorList>
            <person name="Gilroy R."/>
        </authorList>
    </citation>
    <scope>NUCLEOTIDE SEQUENCE</scope>
    <source>
        <strain evidence="1">CHK169-4300</strain>
    </source>
</reference>
<name>A0A9D2G1L5_9LACT</name>
<evidence type="ECO:0000313" key="2">
    <source>
        <dbReference type="Proteomes" id="UP000824106"/>
    </source>
</evidence>
<reference evidence="1" key="1">
    <citation type="journal article" date="2021" name="PeerJ">
        <title>Extensive microbial diversity within the chicken gut microbiome revealed by metagenomics and culture.</title>
        <authorList>
            <person name="Gilroy R."/>
            <person name="Ravi A."/>
            <person name="Getino M."/>
            <person name="Pursley I."/>
            <person name="Horton D.L."/>
            <person name="Alikhan N.F."/>
            <person name="Baker D."/>
            <person name="Gharbi K."/>
            <person name="Hall N."/>
            <person name="Watson M."/>
            <person name="Adriaenssens E.M."/>
            <person name="Foster-Nyarko E."/>
            <person name="Jarju S."/>
            <person name="Secka A."/>
            <person name="Antonio M."/>
            <person name="Oren A."/>
            <person name="Chaudhuri R.R."/>
            <person name="La Ragione R."/>
            <person name="Hildebrand F."/>
            <person name="Pallen M.J."/>
        </authorList>
    </citation>
    <scope>NUCLEOTIDE SEQUENCE</scope>
    <source>
        <strain evidence="1">CHK169-4300</strain>
    </source>
</reference>
<dbReference type="AlphaFoldDB" id="A0A9D2G1L5"/>
<dbReference type="EMBL" id="DXAZ01000037">
    <property type="protein sequence ID" value="HIZ70636.1"/>
    <property type="molecule type" value="Genomic_DNA"/>
</dbReference>
<comment type="caution">
    <text evidence="1">The sequence shown here is derived from an EMBL/GenBank/DDBJ whole genome shotgun (WGS) entry which is preliminary data.</text>
</comment>